<evidence type="ECO:0000256" key="3">
    <source>
        <dbReference type="ARBA" id="ARBA00022833"/>
    </source>
</evidence>
<evidence type="ECO:0000256" key="2">
    <source>
        <dbReference type="ARBA" id="ARBA00022771"/>
    </source>
</evidence>
<dbReference type="PANTHER" id="PTHR45877">
    <property type="entry name" value="E3 UBIQUITIN-PROTEIN LIGASE SIAH2"/>
    <property type="match status" value="1"/>
</dbReference>
<sequence length="134" mass="15488">MHKHTLEHEDCCDFRPYMCPCTSASCKWQDNLKNIMQHRWLAHKWITTLQGEYIVSLATDITLPGAVDWVMMQYHILVIILCARQSVEKFDYRLELNSIQHTIHLSDCPVFDGATALLFRENDNLAVNVTVPIG</sequence>
<accession>A0A8S3BUG8</accession>
<dbReference type="EMBL" id="CAJOBJ010161338">
    <property type="protein sequence ID" value="CAF4847246.1"/>
    <property type="molecule type" value="Genomic_DNA"/>
</dbReference>
<evidence type="ECO:0000313" key="7">
    <source>
        <dbReference type="Proteomes" id="UP000681720"/>
    </source>
</evidence>
<evidence type="ECO:0000259" key="5">
    <source>
        <dbReference type="PROSITE" id="PS51081"/>
    </source>
</evidence>
<proteinExistence type="predicted"/>
<dbReference type="PROSITE" id="PS51081">
    <property type="entry name" value="ZF_SIAH"/>
    <property type="match status" value="1"/>
</dbReference>
<dbReference type="InterPro" id="IPR008974">
    <property type="entry name" value="TRAF-like"/>
</dbReference>
<organism evidence="6 7">
    <name type="scientific">Rotaria magnacalcarata</name>
    <dbReference type="NCBI Taxonomy" id="392030"/>
    <lineage>
        <taxon>Eukaryota</taxon>
        <taxon>Metazoa</taxon>
        <taxon>Spiralia</taxon>
        <taxon>Gnathifera</taxon>
        <taxon>Rotifera</taxon>
        <taxon>Eurotatoria</taxon>
        <taxon>Bdelloidea</taxon>
        <taxon>Philodinida</taxon>
        <taxon>Philodinidae</taxon>
        <taxon>Rotaria</taxon>
    </lineage>
</organism>
<dbReference type="Gene3D" id="3.30.160.60">
    <property type="entry name" value="Classic Zinc Finger"/>
    <property type="match status" value="1"/>
</dbReference>
<dbReference type="InterPro" id="IPR004162">
    <property type="entry name" value="SINA-like_animal"/>
</dbReference>
<dbReference type="SUPFAM" id="SSF49599">
    <property type="entry name" value="TRAF domain-like"/>
    <property type="match status" value="1"/>
</dbReference>
<dbReference type="PROSITE" id="PS51257">
    <property type="entry name" value="PROKAR_LIPOPROTEIN"/>
    <property type="match status" value="1"/>
</dbReference>
<comment type="caution">
    <text evidence="6">The sequence shown here is derived from an EMBL/GenBank/DDBJ whole genome shotgun (WGS) entry which is preliminary data.</text>
</comment>
<dbReference type="AlphaFoldDB" id="A0A8S3BUG8"/>
<dbReference type="GO" id="GO:0008270">
    <property type="term" value="F:zinc ion binding"/>
    <property type="evidence" value="ECO:0007669"/>
    <property type="project" value="UniProtKB-KW"/>
</dbReference>
<dbReference type="GO" id="GO:0031624">
    <property type="term" value="F:ubiquitin conjugating enzyme binding"/>
    <property type="evidence" value="ECO:0007669"/>
    <property type="project" value="TreeGrafter"/>
</dbReference>
<dbReference type="PANTHER" id="PTHR45877:SF2">
    <property type="entry name" value="E3 UBIQUITIN-PROTEIN LIGASE SINA-RELATED"/>
    <property type="match status" value="1"/>
</dbReference>
<reference evidence="6" key="1">
    <citation type="submission" date="2021-02" db="EMBL/GenBank/DDBJ databases">
        <authorList>
            <person name="Nowell W R."/>
        </authorList>
    </citation>
    <scope>NUCLEOTIDE SEQUENCE</scope>
</reference>
<gene>
    <name evidence="6" type="ORF">GIL414_LOCUS49223</name>
</gene>
<name>A0A8S3BUG8_9BILA</name>
<dbReference type="GO" id="GO:0005737">
    <property type="term" value="C:cytoplasm"/>
    <property type="evidence" value="ECO:0007669"/>
    <property type="project" value="TreeGrafter"/>
</dbReference>
<feature type="domain" description="SIAH-type" evidence="5">
    <location>
        <begin position="1"/>
        <end position="44"/>
    </location>
</feature>
<dbReference type="Pfam" id="PF21361">
    <property type="entry name" value="Sina_ZnF"/>
    <property type="match status" value="1"/>
</dbReference>
<dbReference type="Proteomes" id="UP000681720">
    <property type="component" value="Unassembled WGS sequence"/>
</dbReference>
<dbReference type="GO" id="GO:0043161">
    <property type="term" value="P:proteasome-mediated ubiquitin-dependent protein catabolic process"/>
    <property type="evidence" value="ECO:0007669"/>
    <property type="project" value="TreeGrafter"/>
</dbReference>
<keyword evidence="2 4" id="KW-0863">Zinc-finger</keyword>
<evidence type="ECO:0000256" key="1">
    <source>
        <dbReference type="ARBA" id="ARBA00022723"/>
    </source>
</evidence>
<dbReference type="GO" id="GO:0061630">
    <property type="term" value="F:ubiquitin protein ligase activity"/>
    <property type="evidence" value="ECO:0007669"/>
    <property type="project" value="TreeGrafter"/>
</dbReference>
<keyword evidence="1" id="KW-0479">Metal-binding</keyword>
<keyword evidence="3" id="KW-0862">Zinc</keyword>
<dbReference type="InterPro" id="IPR013010">
    <property type="entry name" value="Znf_SIAH"/>
</dbReference>
<evidence type="ECO:0000313" key="6">
    <source>
        <dbReference type="EMBL" id="CAF4847246.1"/>
    </source>
</evidence>
<evidence type="ECO:0000256" key="4">
    <source>
        <dbReference type="PROSITE-ProRule" id="PRU00455"/>
    </source>
</evidence>
<dbReference type="Gene3D" id="2.60.210.10">
    <property type="entry name" value="Apoptosis, Tumor Necrosis Factor Receptor Associated Protein 2, Chain A"/>
    <property type="match status" value="1"/>
</dbReference>
<protein>
    <recommendedName>
        <fullName evidence="5">SIAH-type domain-containing protein</fullName>
    </recommendedName>
</protein>